<dbReference type="InterPro" id="IPR020843">
    <property type="entry name" value="ER"/>
</dbReference>
<dbReference type="STRING" id="29539.SAMN02745716_0943"/>
<protein>
    <submittedName>
        <fullName evidence="7">2-desacetyl-2-hydroxyethyl bacteriochlorophyllide A dehydrogenase</fullName>
    </submittedName>
</protein>
<keyword evidence="8" id="KW-1185">Reference proteome</keyword>
<reference evidence="8" key="1">
    <citation type="submission" date="2016-10" db="EMBL/GenBank/DDBJ databases">
        <authorList>
            <person name="Varghese N."/>
            <person name="Submissions S."/>
        </authorList>
    </citation>
    <scope>NUCLEOTIDE SEQUENCE [LARGE SCALE GENOMIC DNA]</scope>
    <source>
        <strain evidence="8">ATCC 35263</strain>
    </source>
</reference>
<evidence type="ECO:0000313" key="8">
    <source>
        <dbReference type="Proteomes" id="UP000222056"/>
    </source>
</evidence>
<comment type="cofactor">
    <cofactor evidence="1 5">
        <name>Zn(2+)</name>
        <dbReference type="ChEBI" id="CHEBI:29105"/>
    </cofactor>
</comment>
<evidence type="ECO:0000256" key="2">
    <source>
        <dbReference type="ARBA" id="ARBA00022723"/>
    </source>
</evidence>
<organism evidence="7 8">
    <name type="scientific">Thermoleophilum album</name>
    <dbReference type="NCBI Taxonomy" id="29539"/>
    <lineage>
        <taxon>Bacteria</taxon>
        <taxon>Bacillati</taxon>
        <taxon>Actinomycetota</taxon>
        <taxon>Thermoleophilia</taxon>
        <taxon>Thermoleophilales</taxon>
        <taxon>Thermoleophilaceae</taxon>
        <taxon>Thermoleophilum</taxon>
    </lineage>
</organism>
<name>A0A1H6FM53_THEAL</name>
<dbReference type="InterPro" id="IPR036291">
    <property type="entry name" value="NAD(P)-bd_dom_sf"/>
</dbReference>
<dbReference type="SUPFAM" id="SSF50129">
    <property type="entry name" value="GroES-like"/>
    <property type="match status" value="1"/>
</dbReference>
<dbReference type="EMBL" id="FNWJ01000001">
    <property type="protein sequence ID" value="SEH11977.1"/>
    <property type="molecule type" value="Genomic_DNA"/>
</dbReference>
<dbReference type="OrthoDB" id="3399630at2"/>
<comment type="similarity">
    <text evidence="5">Belongs to the zinc-containing alcohol dehydrogenase family.</text>
</comment>
<dbReference type="InterPro" id="IPR013149">
    <property type="entry name" value="ADH-like_C"/>
</dbReference>
<proteinExistence type="inferred from homology"/>
<feature type="domain" description="Enoyl reductase (ER)" evidence="6">
    <location>
        <begin position="7"/>
        <end position="342"/>
    </location>
</feature>
<accession>A0A1H6FM53</accession>
<evidence type="ECO:0000256" key="1">
    <source>
        <dbReference type="ARBA" id="ARBA00001947"/>
    </source>
</evidence>
<gene>
    <name evidence="7" type="ORF">SAMN02745716_0943</name>
</gene>
<dbReference type="SUPFAM" id="SSF51735">
    <property type="entry name" value="NAD(P)-binding Rossmann-fold domains"/>
    <property type="match status" value="1"/>
</dbReference>
<evidence type="ECO:0000256" key="3">
    <source>
        <dbReference type="ARBA" id="ARBA00022833"/>
    </source>
</evidence>
<dbReference type="RefSeq" id="WP_093117359.1">
    <property type="nucleotide sequence ID" value="NZ_FNWJ01000001.1"/>
</dbReference>
<dbReference type="Gene3D" id="3.40.50.720">
    <property type="entry name" value="NAD(P)-binding Rossmann-like Domain"/>
    <property type="match status" value="1"/>
</dbReference>
<dbReference type="PANTHER" id="PTHR42813">
    <property type="entry name" value="ZINC-TYPE ALCOHOL DEHYDROGENASE-LIKE"/>
    <property type="match status" value="1"/>
</dbReference>
<evidence type="ECO:0000259" key="6">
    <source>
        <dbReference type="SMART" id="SM00829"/>
    </source>
</evidence>
<dbReference type="Pfam" id="PF00107">
    <property type="entry name" value="ADH_zinc_N"/>
    <property type="match status" value="1"/>
</dbReference>
<evidence type="ECO:0000313" key="7">
    <source>
        <dbReference type="EMBL" id="SEH11977.1"/>
    </source>
</evidence>
<keyword evidence="3 5" id="KW-0862">Zinc</keyword>
<dbReference type="InterPro" id="IPR013154">
    <property type="entry name" value="ADH-like_N"/>
</dbReference>
<dbReference type="GO" id="GO:0016491">
    <property type="term" value="F:oxidoreductase activity"/>
    <property type="evidence" value="ECO:0007669"/>
    <property type="project" value="UniProtKB-KW"/>
</dbReference>
<dbReference type="PANTHER" id="PTHR42813:SF2">
    <property type="entry name" value="DEHYDROGENASE, ZINC-CONTAINING, PUTATIVE (AFU_ORTHOLOGUE AFUA_2G02810)-RELATED"/>
    <property type="match status" value="1"/>
</dbReference>
<dbReference type="InterPro" id="IPR002328">
    <property type="entry name" value="ADH_Zn_CS"/>
</dbReference>
<dbReference type="AlphaFoldDB" id="A0A1H6FM53"/>
<dbReference type="Gene3D" id="3.90.180.10">
    <property type="entry name" value="Medium-chain alcohol dehydrogenases, catalytic domain"/>
    <property type="match status" value="1"/>
</dbReference>
<dbReference type="PROSITE" id="PS00059">
    <property type="entry name" value="ADH_ZINC"/>
    <property type="match status" value="1"/>
</dbReference>
<evidence type="ECO:0000256" key="5">
    <source>
        <dbReference type="RuleBase" id="RU361277"/>
    </source>
</evidence>
<evidence type="ECO:0000256" key="4">
    <source>
        <dbReference type="ARBA" id="ARBA00023002"/>
    </source>
</evidence>
<dbReference type="SMART" id="SM00829">
    <property type="entry name" value="PKS_ER"/>
    <property type="match status" value="1"/>
</dbReference>
<dbReference type="Proteomes" id="UP000222056">
    <property type="component" value="Unassembled WGS sequence"/>
</dbReference>
<dbReference type="GO" id="GO:0008270">
    <property type="term" value="F:zinc ion binding"/>
    <property type="evidence" value="ECO:0007669"/>
    <property type="project" value="InterPro"/>
</dbReference>
<dbReference type="InterPro" id="IPR011032">
    <property type="entry name" value="GroES-like_sf"/>
</dbReference>
<dbReference type="Pfam" id="PF08240">
    <property type="entry name" value="ADH_N"/>
    <property type="match status" value="1"/>
</dbReference>
<sequence>MRAVTFQAPGKVRVEERPEPSVQDPEDAVVRVETTGICGSDLHIFHGRVKIEPGFTLGHEFVGTVVETGAAVTEVAVGDRVLGCFCTACGRCFFCRHGDFHKCDHGRVFGHGKTLGNLQGAQAELVLVPHANLTLRRVPEGMPDEVALFAGDVMGTGYHAIVDAGLVAGETVCVVGLGPVGLCAVQAAQACGAAHVFAVDRVRDRLALAERLGARPIDLEREDPREPVRAATDGRGADVVVEAVGHPDALELAIRLARKAGRISGIGVYAERVQVHMGLVWIKALSLRTGFANVVGHLDRVIALLQSGKLDPRPLVTHRLSLDEAAEGYAIYDRREALKVVLKP</sequence>
<keyword evidence="4" id="KW-0560">Oxidoreductase</keyword>
<keyword evidence="2 5" id="KW-0479">Metal-binding</keyword>